<dbReference type="NCBIfam" id="NF006091">
    <property type="entry name" value="PRK08243.1"/>
    <property type="match status" value="1"/>
</dbReference>
<dbReference type="NCBIfam" id="TIGR02360">
    <property type="entry name" value="pbenz_hydroxyl"/>
    <property type="match status" value="1"/>
</dbReference>
<protein>
    <submittedName>
        <fullName evidence="4">p-hydroxybenzoate 3-monooxygenase</fullName>
        <ecNumber evidence="4">1.14.13.2</ecNumber>
    </submittedName>
</protein>
<name>A0A840YCF2_9PROT</name>
<dbReference type="GO" id="GO:0071949">
    <property type="term" value="F:FAD binding"/>
    <property type="evidence" value="ECO:0007669"/>
    <property type="project" value="InterPro"/>
</dbReference>
<sequence>MQHRTQVAIIGAGPAGLLLSQLLHKAGIDCFVVERKSQAYVESRIRAGVLEQGTVELLDRAGVSERLHREGLPHHGVQMALDGELFRIDLHGLTGGKSVTVYGQTEVTHDLILAHQSRGANLVFEADEVALHDLTTDRPHVTFTREGVAHRLDCDYVAGCDGYHGPSRASIPADVLRVFERVYPFGWLGILADVPPCDDELIYSNHHRGFALASMRSPTRSRYYVQVPLTERLEDWPDERLWDELALRLGPEAASRMTRGPAIEKSIAPLRSFVAEPMRHGRLFLAGDAAHIVPPTGAKGLNLAAADVGLLAEALISRFLDRSEAALDGYSARALARVWMAERFSWWFTSLTHRFPEMDDFARRMQVAELSYIRASRAAQAVVAENYVGLPTALTTRLAGRGEATPLPAPPRAVA</sequence>
<keyword evidence="2" id="KW-0274">FAD</keyword>
<dbReference type="PANTHER" id="PTHR43004:SF3">
    <property type="entry name" value="P-HYDROXYBENZOATE HYDROXYLASE"/>
    <property type="match status" value="1"/>
</dbReference>
<feature type="domain" description="FAD-binding" evidence="3">
    <location>
        <begin position="4"/>
        <end position="345"/>
    </location>
</feature>
<proteinExistence type="predicted"/>
<evidence type="ECO:0000313" key="4">
    <source>
        <dbReference type="EMBL" id="MBB5692212.1"/>
    </source>
</evidence>
<dbReference type="Gene3D" id="3.50.50.60">
    <property type="entry name" value="FAD/NAD(P)-binding domain"/>
    <property type="match status" value="1"/>
</dbReference>
<evidence type="ECO:0000313" key="5">
    <source>
        <dbReference type="Proteomes" id="UP000580654"/>
    </source>
</evidence>
<dbReference type="SUPFAM" id="SSF51905">
    <property type="entry name" value="FAD/NAD(P)-binding domain"/>
    <property type="match status" value="1"/>
</dbReference>
<dbReference type="InterPro" id="IPR036188">
    <property type="entry name" value="FAD/NAD-bd_sf"/>
</dbReference>
<comment type="caution">
    <text evidence="4">The sequence shown here is derived from an EMBL/GenBank/DDBJ whole genome shotgun (WGS) entry which is preliminary data.</text>
</comment>
<dbReference type="EC" id="1.14.13.2" evidence="4"/>
<dbReference type="Proteomes" id="UP000580654">
    <property type="component" value="Unassembled WGS sequence"/>
</dbReference>
<keyword evidence="4" id="KW-0503">Monooxygenase</keyword>
<dbReference type="Pfam" id="PF01494">
    <property type="entry name" value="FAD_binding_3"/>
    <property type="match status" value="1"/>
</dbReference>
<dbReference type="AlphaFoldDB" id="A0A840YCF2"/>
<evidence type="ECO:0000256" key="1">
    <source>
        <dbReference type="ARBA" id="ARBA00022630"/>
    </source>
</evidence>
<dbReference type="GO" id="GO:0018659">
    <property type="term" value="F:4-hydroxybenzoate 3-monooxygenase activity"/>
    <property type="evidence" value="ECO:0007669"/>
    <property type="project" value="UniProtKB-EC"/>
</dbReference>
<dbReference type="InterPro" id="IPR012733">
    <property type="entry name" value="HB_mOase"/>
</dbReference>
<dbReference type="PANTHER" id="PTHR43004">
    <property type="entry name" value="TRK SYSTEM POTASSIUM UPTAKE PROTEIN"/>
    <property type="match status" value="1"/>
</dbReference>
<dbReference type="RefSeq" id="WP_184512934.1">
    <property type="nucleotide sequence ID" value="NZ_JACIJD010000001.1"/>
</dbReference>
<dbReference type="SUPFAM" id="SSF54373">
    <property type="entry name" value="FAD-linked reductases, C-terminal domain"/>
    <property type="match status" value="1"/>
</dbReference>
<reference evidence="4 5" key="1">
    <citation type="submission" date="2020-08" db="EMBL/GenBank/DDBJ databases">
        <title>Genomic Encyclopedia of Type Strains, Phase IV (KMG-IV): sequencing the most valuable type-strain genomes for metagenomic binning, comparative biology and taxonomic classification.</title>
        <authorList>
            <person name="Goeker M."/>
        </authorList>
    </citation>
    <scope>NUCLEOTIDE SEQUENCE [LARGE SCALE GENOMIC DNA]</scope>
    <source>
        <strain evidence="4 5">DSM 25622</strain>
    </source>
</reference>
<dbReference type="Gene3D" id="3.30.9.10">
    <property type="entry name" value="D-Amino Acid Oxidase, subunit A, domain 2"/>
    <property type="match status" value="1"/>
</dbReference>
<keyword evidence="1" id="KW-0285">Flavoprotein</keyword>
<evidence type="ECO:0000259" key="3">
    <source>
        <dbReference type="Pfam" id="PF01494"/>
    </source>
</evidence>
<keyword evidence="4" id="KW-0560">Oxidoreductase</keyword>
<dbReference type="InterPro" id="IPR002938">
    <property type="entry name" value="FAD-bd"/>
</dbReference>
<dbReference type="InterPro" id="IPR050641">
    <property type="entry name" value="RIFMO-like"/>
</dbReference>
<accession>A0A840YCF2</accession>
<evidence type="ECO:0000256" key="2">
    <source>
        <dbReference type="ARBA" id="ARBA00022827"/>
    </source>
</evidence>
<dbReference type="GO" id="GO:0043639">
    <property type="term" value="P:benzoate catabolic process"/>
    <property type="evidence" value="ECO:0007669"/>
    <property type="project" value="InterPro"/>
</dbReference>
<keyword evidence="5" id="KW-1185">Reference proteome</keyword>
<dbReference type="PRINTS" id="PR00420">
    <property type="entry name" value="RNGMNOXGNASE"/>
</dbReference>
<gene>
    <name evidence="4" type="ORF">FHS87_000223</name>
</gene>
<organism evidence="4 5">
    <name type="scientific">Muricoccus pecuniae</name>
    <dbReference type="NCBI Taxonomy" id="693023"/>
    <lineage>
        <taxon>Bacteria</taxon>
        <taxon>Pseudomonadati</taxon>
        <taxon>Pseudomonadota</taxon>
        <taxon>Alphaproteobacteria</taxon>
        <taxon>Acetobacterales</taxon>
        <taxon>Roseomonadaceae</taxon>
        <taxon>Muricoccus</taxon>
    </lineage>
</organism>
<dbReference type="EMBL" id="JACIJD010000001">
    <property type="protein sequence ID" value="MBB5692212.1"/>
    <property type="molecule type" value="Genomic_DNA"/>
</dbReference>